<evidence type="ECO:0000256" key="1">
    <source>
        <dbReference type="SAM" id="MobiDB-lite"/>
    </source>
</evidence>
<evidence type="ECO:0000313" key="2">
    <source>
        <dbReference type="EMBL" id="SNR99771.1"/>
    </source>
</evidence>
<protein>
    <submittedName>
        <fullName evidence="2">Uncharacterized protein</fullName>
    </submittedName>
</protein>
<gene>
    <name evidence="2" type="ORF">SAMN06272737_1612</name>
</gene>
<feature type="region of interest" description="Disordered" evidence="1">
    <location>
        <begin position="313"/>
        <end position="339"/>
    </location>
</feature>
<reference evidence="2 3" key="1">
    <citation type="submission" date="2017-06" db="EMBL/GenBank/DDBJ databases">
        <authorList>
            <person name="Kim H.J."/>
            <person name="Triplett B.A."/>
        </authorList>
    </citation>
    <scope>NUCLEOTIDE SEQUENCE [LARGE SCALE GENOMIC DNA]</scope>
    <source>
        <strain evidence="2 3">DSM 44272</strain>
    </source>
</reference>
<evidence type="ECO:0000313" key="3">
    <source>
        <dbReference type="Proteomes" id="UP000198403"/>
    </source>
</evidence>
<feature type="region of interest" description="Disordered" evidence="1">
    <location>
        <begin position="1"/>
        <end position="40"/>
    </location>
</feature>
<keyword evidence="3" id="KW-1185">Reference proteome</keyword>
<dbReference type="EMBL" id="FZNO01000061">
    <property type="protein sequence ID" value="SNR99771.1"/>
    <property type="molecule type" value="Genomic_DNA"/>
</dbReference>
<sequence>MRPAALPGRPGQGGADRLDQPAVGIGGHQLDSAEAAGGQVAEEGQPAGAVLGGSDLQAEDLPVPVGIHPGRHQRVHVDHPAALADLEHQGVGGDEGVGPGIQRPVAELGDLRVEVPGHLADLGLAQPGDAQALDQLLHPAGGDAEQVAGGDHGGQRPLGPAAALEQPVGEVRPGAQLGDRHLQRAGAGVELPGPVAVAAVRAGLAALAIAGAADCIGLGRHERVDERGEHLPQQIGAGLGQLLVEEGGGVDTARCGHRVELLKDCGRSPEDHAVAASTFRARYSPGPSYTTLADATYDAAGFRVLERVLSVPLPGHPDGRPPTGVALSPGAENGAPRGA</sequence>
<proteinExistence type="predicted"/>
<organism evidence="2 3">
    <name type="scientific">Blastococcus mobilis</name>
    <dbReference type="NCBI Taxonomy" id="1938746"/>
    <lineage>
        <taxon>Bacteria</taxon>
        <taxon>Bacillati</taxon>
        <taxon>Actinomycetota</taxon>
        <taxon>Actinomycetes</taxon>
        <taxon>Geodermatophilales</taxon>
        <taxon>Geodermatophilaceae</taxon>
        <taxon>Blastococcus</taxon>
    </lineage>
</organism>
<accession>A0A239AWN9</accession>
<dbReference type="Proteomes" id="UP000198403">
    <property type="component" value="Unassembled WGS sequence"/>
</dbReference>
<name>A0A239AWN9_9ACTN</name>
<dbReference type="AlphaFoldDB" id="A0A239AWN9"/>